<evidence type="ECO:0000313" key="4">
    <source>
        <dbReference type="Proteomes" id="UP000887564"/>
    </source>
</evidence>
<feature type="domain" description="Beta-ketoacyl synthase-like N-terminal" evidence="3">
    <location>
        <begin position="1"/>
        <end position="45"/>
    </location>
</feature>
<dbReference type="PANTHER" id="PTHR43775">
    <property type="entry name" value="FATTY ACID SYNTHASE"/>
    <property type="match status" value="1"/>
</dbReference>
<name>A0A914S3N4_PAREQ</name>
<dbReference type="InterPro" id="IPR016039">
    <property type="entry name" value="Thiolase-like"/>
</dbReference>
<dbReference type="AlphaFoldDB" id="A0A914S3N4"/>
<evidence type="ECO:0000259" key="3">
    <source>
        <dbReference type="Pfam" id="PF00109"/>
    </source>
</evidence>
<reference evidence="5" key="1">
    <citation type="submission" date="2022-11" db="UniProtKB">
        <authorList>
            <consortium name="WormBaseParasite"/>
        </authorList>
    </citation>
    <scope>IDENTIFICATION</scope>
</reference>
<keyword evidence="1" id="KW-0596">Phosphopantetheine</keyword>
<accession>A0A914S3N4</accession>
<dbReference type="GO" id="GO:0004312">
    <property type="term" value="F:fatty acid synthase activity"/>
    <property type="evidence" value="ECO:0007669"/>
    <property type="project" value="TreeGrafter"/>
</dbReference>
<dbReference type="Proteomes" id="UP000887564">
    <property type="component" value="Unplaced"/>
</dbReference>
<dbReference type="Pfam" id="PF00109">
    <property type="entry name" value="ketoacyl-synt"/>
    <property type="match status" value="1"/>
</dbReference>
<organism evidence="4 5">
    <name type="scientific">Parascaris equorum</name>
    <name type="common">Equine roundworm</name>
    <dbReference type="NCBI Taxonomy" id="6256"/>
    <lineage>
        <taxon>Eukaryota</taxon>
        <taxon>Metazoa</taxon>
        <taxon>Ecdysozoa</taxon>
        <taxon>Nematoda</taxon>
        <taxon>Chromadorea</taxon>
        <taxon>Rhabditida</taxon>
        <taxon>Spirurina</taxon>
        <taxon>Ascaridomorpha</taxon>
        <taxon>Ascaridoidea</taxon>
        <taxon>Ascarididae</taxon>
        <taxon>Parascaris</taxon>
    </lineage>
</organism>
<dbReference type="InterPro" id="IPR014030">
    <property type="entry name" value="Ketoacyl_synth_N"/>
</dbReference>
<proteinExistence type="predicted"/>
<dbReference type="GO" id="GO:0006633">
    <property type="term" value="P:fatty acid biosynthetic process"/>
    <property type="evidence" value="ECO:0007669"/>
    <property type="project" value="TreeGrafter"/>
</dbReference>
<evidence type="ECO:0000256" key="1">
    <source>
        <dbReference type="ARBA" id="ARBA00022450"/>
    </source>
</evidence>
<dbReference type="SUPFAM" id="SSF53901">
    <property type="entry name" value="Thiolase-like"/>
    <property type="match status" value="1"/>
</dbReference>
<evidence type="ECO:0000256" key="2">
    <source>
        <dbReference type="ARBA" id="ARBA00022553"/>
    </source>
</evidence>
<evidence type="ECO:0000313" key="5">
    <source>
        <dbReference type="WBParaSite" id="PEQ_0001340001-mRNA-1"/>
    </source>
</evidence>
<dbReference type="PANTHER" id="PTHR43775:SF37">
    <property type="entry name" value="SI:DKEY-61P9.11"/>
    <property type="match status" value="1"/>
</dbReference>
<dbReference type="WBParaSite" id="PEQ_0001340001-mRNA-1">
    <property type="protein sequence ID" value="PEQ_0001340001-mRNA-1"/>
    <property type="gene ID" value="PEQ_0001340001"/>
</dbReference>
<sequence length="55" mass="6028">MLTEEGFGQRVNGRMLSEDGLCKAFDARADGYGRADGCVALLIEQVNVTIENMYV</sequence>
<dbReference type="InterPro" id="IPR050091">
    <property type="entry name" value="PKS_NRPS_Biosynth_Enz"/>
</dbReference>
<protein>
    <submittedName>
        <fullName evidence="5">Beta-ketoacyl synthase N-terminal domain-containing protein</fullName>
    </submittedName>
</protein>
<dbReference type="Gene3D" id="3.40.47.10">
    <property type="match status" value="1"/>
</dbReference>
<keyword evidence="2" id="KW-0597">Phosphoprotein</keyword>
<keyword evidence="4" id="KW-1185">Reference proteome</keyword>